<dbReference type="STRING" id="56216.A0A1A6HC61"/>
<keyword evidence="6" id="KW-1185">Reference proteome</keyword>
<feature type="domain" description="ATPase dynein-related AAA" evidence="3">
    <location>
        <begin position="142"/>
        <end position="186"/>
    </location>
</feature>
<name>A0A1A6HC61_NEOLE</name>
<evidence type="ECO:0000313" key="6">
    <source>
        <dbReference type="Proteomes" id="UP000092124"/>
    </source>
</evidence>
<protein>
    <recommendedName>
        <fullName evidence="7">ATPase dynein-related AAA domain-containing protein</fullName>
    </recommendedName>
</protein>
<dbReference type="InterPro" id="IPR011704">
    <property type="entry name" value="ATPase_dyneun-rel_AAA"/>
</dbReference>
<dbReference type="GO" id="GO:0000055">
    <property type="term" value="P:ribosomal large subunit export from nucleus"/>
    <property type="evidence" value="ECO:0007669"/>
    <property type="project" value="TreeGrafter"/>
</dbReference>
<feature type="non-terminal residue" evidence="5">
    <location>
        <position position="1"/>
    </location>
</feature>
<reference evidence="5 6" key="1">
    <citation type="submission" date="2016-06" db="EMBL/GenBank/DDBJ databases">
        <title>The Draft Genome Sequence and Annotation of the Desert Woodrat Neotoma lepida.</title>
        <authorList>
            <person name="Campbell M."/>
            <person name="Oakeson K.F."/>
            <person name="Yandell M."/>
            <person name="Halpert J.R."/>
            <person name="Dearing D."/>
        </authorList>
    </citation>
    <scope>NUCLEOTIDE SEQUENCE [LARGE SCALE GENOMIC DNA]</scope>
    <source>
        <strain evidence="5">417</strain>
        <tissue evidence="5">Liver</tissue>
    </source>
</reference>
<sequence>VFVDPLTVVDMEFIASALFPAIDKNIVKKMVAFNNHIDHEVTVEKKWGQKGGPWEFNLRDLFRWCQLMLVDQSPGYYDPSQHVFLVYGERMRTREDKEKIGYSVLSRSSYVPHPSRRPLSLLHQSFQYLEPIMKCVQMSWMVILVGPASVGKTSLVQLLAHLTGHNLKIMAMNSAMDTTELLGGFEQ</sequence>
<gene>
    <name evidence="5" type="ORF">A6R68_18048</name>
</gene>
<dbReference type="SUPFAM" id="SSF52540">
    <property type="entry name" value="P-loop containing nucleoside triphosphate hydrolases"/>
    <property type="match status" value="1"/>
</dbReference>
<evidence type="ECO:0008006" key="7">
    <source>
        <dbReference type="Google" id="ProtNLM"/>
    </source>
</evidence>
<evidence type="ECO:0000256" key="2">
    <source>
        <dbReference type="ARBA" id="ARBA00022840"/>
    </source>
</evidence>
<dbReference type="GO" id="GO:0000027">
    <property type="term" value="P:ribosomal large subunit assembly"/>
    <property type="evidence" value="ECO:0007669"/>
    <property type="project" value="TreeGrafter"/>
</dbReference>
<dbReference type="PANTHER" id="PTHR48103:SF2">
    <property type="entry name" value="MIDASIN"/>
    <property type="match status" value="1"/>
</dbReference>
<dbReference type="AlphaFoldDB" id="A0A1A6HC61"/>
<feature type="non-terminal residue" evidence="5">
    <location>
        <position position="187"/>
    </location>
</feature>
<feature type="domain" description="Midasin AAA lid" evidence="4">
    <location>
        <begin position="10"/>
        <end position="100"/>
    </location>
</feature>
<dbReference type="GO" id="GO:0005524">
    <property type="term" value="F:ATP binding"/>
    <property type="evidence" value="ECO:0007669"/>
    <property type="project" value="UniProtKB-KW"/>
</dbReference>
<evidence type="ECO:0000256" key="1">
    <source>
        <dbReference type="ARBA" id="ARBA00022741"/>
    </source>
</evidence>
<keyword evidence="2" id="KW-0067">ATP-binding</keyword>
<dbReference type="EMBL" id="LZPO01037228">
    <property type="protein sequence ID" value="OBS75500.1"/>
    <property type="molecule type" value="Genomic_DNA"/>
</dbReference>
<dbReference type="GO" id="GO:0016887">
    <property type="term" value="F:ATP hydrolysis activity"/>
    <property type="evidence" value="ECO:0007669"/>
    <property type="project" value="InterPro"/>
</dbReference>
<dbReference type="Pfam" id="PF17867">
    <property type="entry name" value="AAA_lid_7"/>
    <property type="match status" value="1"/>
</dbReference>
<dbReference type="GO" id="GO:0005634">
    <property type="term" value="C:nucleus"/>
    <property type="evidence" value="ECO:0007669"/>
    <property type="project" value="TreeGrafter"/>
</dbReference>
<evidence type="ECO:0000259" key="4">
    <source>
        <dbReference type="Pfam" id="PF17867"/>
    </source>
</evidence>
<dbReference type="OrthoDB" id="422220at2759"/>
<dbReference type="InterPro" id="IPR040848">
    <property type="entry name" value="AAA_lid_7"/>
</dbReference>
<comment type="caution">
    <text evidence="5">The sequence shown here is derived from an EMBL/GenBank/DDBJ whole genome shotgun (WGS) entry which is preliminary data.</text>
</comment>
<accession>A0A1A6HC61</accession>
<evidence type="ECO:0000259" key="3">
    <source>
        <dbReference type="Pfam" id="PF07728"/>
    </source>
</evidence>
<keyword evidence="1" id="KW-0547">Nucleotide-binding</keyword>
<dbReference type="GO" id="GO:0030687">
    <property type="term" value="C:preribosome, large subunit precursor"/>
    <property type="evidence" value="ECO:0007669"/>
    <property type="project" value="TreeGrafter"/>
</dbReference>
<organism evidence="5 6">
    <name type="scientific">Neotoma lepida</name>
    <name type="common">Desert woodrat</name>
    <dbReference type="NCBI Taxonomy" id="56216"/>
    <lineage>
        <taxon>Eukaryota</taxon>
        <taxon>Metazoa</taxon>
        <taxon>Chordata</taxon>
        <taxon>Craniata</taxon>
        <taxon>Vertebrata</taxon>
        <taxon>Euteleostomi</taxon>
        <taxon>Mammalia</taxon>
        <taxon>Eutheria</taxon>
        <taxon>Euarchontoglires</taxon>
        <taxon>Glires</taxon>
        <taxon>Rodentia</taxon>
        <taxon>Myomorpha</taxon>
        <taxon>Muroidea</taxon>
        <taxon>Cricetidae</taxon>
        <taxon>Neotominae</taxon>
        <taxon>Neotoma</taxon>
    </lineage>
</organism>
<dbReference type="PANTHER" id="PTHR48103">
    <property type="entry name" value="MIDASIN-RELATED"/>
    <property type="match status" value="1"/>
</dbReference>
<dbReference type="Pfam" id="PF07728">
    <property type="entry name" value="AAA_5"/>
    <property type="match status" value="1"/>
</dbReference>
<evidence type="ECO:0000313" key="5">
    <source>
        <dbReference type="EMBL" id="OBS75500.1"/>
    </source>
</evidence>
<dbReference type="InterPro" id="IPR027417">
    <property type="entry name" value="P-loop_NTPase"/>
</dbReference>
<dbReference type="Gene3D" id="3.40.50.300">
    <property type="entry name" value="P-loop containing nucleotide triphosphate hydrolases"/>
    <property type="match status" value="1"/>
</dbReference>
<dbReference type="Proteomes" id="UP000092124">
    <property type="component" value="Unassembled WGS sequence"/>
</dbReference>
<proteinExistence type="predicted"/>